<sequence length="229" mass="24313">MKMKQKLVAGAIALSAMAGFSVPAVHAAEVAASVGAANMYYWRGFDLGGGAALIGDINVSSNGFVAGLWTSSGDGNLGTEYDIYAGYSGSAGDFSYGVSVVSYVYPTLGEETEEGEPYAVKPGEYVEVIPFIGYGPFKVTYYDAVVADHAPLGDEDYSYVTAELNFEKFAFKYGQHMDDVGAVDGISHLDATYKYNDKLSFTVGKIIDDNDGAVDDEVNVVVTLSLPIM</sequence>
<comment type="caution">
    <text evidence="2">The sequence shown here is derived from an EMBL/GenBank/DDBJ whole genome shotgun (WGS) entry which is preliminary data.</text>
</comment>
<keyword evidence="3" id="KW-1185">Reference proteome</keyword>
<name>A0ABV7FEX9_9GAMM</name>
<evidence type="ECO:0000313" key="3">
    <source>
        <dbReference type="Proteomes" id="UP001595555"/>
    </source>
</evidence>
<evidence type="ECO:0008006" key="4">
    <source>
        <dbReference type="Google" id="ProtNLM"/>
    </source>
</evidence>
<feature type="signal peptide" evidence="1">
    <location>
        <begin position="1"/>
        <end position="27"/>
    </location>
</feature>
<feature type="chain" id="PRO_5046279770" description="Histidine kinase" evidence="1">
    <location>
        <begin position="28"/>
        <end position="229"/>
    </location>
</feature>
<organism evidence="2 3">
    <name type="scientific">Cellvibrio fontiphilus</name>
    <dbReference type="NCBI Taxonomy" id="1815559"/>
    <lineage>
        <taxon>Bacteria</taxon>
        <taxon>Pseudomonadati</taxon>
        <taxon>Pseudomonadota</taxon>
        <taxon>Gammaproteobacteria</taxon>
        <taxon>Cellvibrionales</taxon>
        <taxon>Cellvibrionaceae</taxon>
        <taxon>Cellvibrio</taxon>
    </lineage>
</organism>
<dbReference type="EMBL" id="JBHRTF010000004">
    <property type="protein sequence ID" value="MFC3116097.1"/>
    <property type="molecule type" value="Genomic_DNA"/>
</dbReference>
<dbReference type="RefSeq" id="WP_378119043.1">
    <property type="nucleotide sequence ID" value="NZ_JBHRTF010000004.1"/>
</dbReference>
<evidence type="ECO:0000313" key="2">
    <source>
        <dbReference type="EMBL" id="MFC3116097.1"/>
    </source>
</evidence>
<keyword evidence="1" id="KW-0732">Signal</keyword>
<protein>
    <recommendedName>
        <fullName evidence="4">Histidine kinase</fullName>
    </recommendedName>
</protein>
<dbReference type="Proteomes" id="UP001595555">
    <property type="component" value="Unassembled WGS sequence"/>
</dbReference>
<proteinExistence type="predicted"/>
<reference evidence="3" key="1">
    <citation type="journal article" date="2019" name="Int. J. Syst. Evol. Microbiol.">
        <title>The Global Catalogue of Microorganisms (GCM) 10K type strain sequencing project: providing services to taxonomists for standard genome sequencing and annotation.</title>
        <authorList>
            <consortium name="The Broad Institute Genomics Platform"/>
            <consortium name="The Broad Institute Genome Sequencing Center for Infectious Disease"/>
            <person name="Wu L."/>
            <person name="Ma J."/>
        </authorList>
    </citation>
    <scope>NUCLEOTIDE SEQUENCE [LARGE SCALE GENOMIC DNA]</scope>
    <source>
        <strain evidence="3">KCTC 52237</strain>
    </source>
</reference>
<accession>A0ABV7FEX9</accession>
<gene>
    <name evidence="2" type="ORF">ACFODX_11055</name>
</gene>
<evidence type="ECO:0000256" key="1">
    <source>
        <dbReference type="SAM" id="SignalP"/>
    </source>
</evidence>